<keyword evidence="1" id="KW-0175">Coiled coil</keyword>
<feature type="coiled-coil region" evidence="1">
    <location>
        <begin position="348"/>
        <end position="375"/>
    </location>
</feature>
<feature type="transmembrane region" description="Helical" evidence="2">
    <location>
        <begin position="423"/>
        <end position="442"/>
    </location>
</feature>
<evidence type="ECO:0008006" key="5">
    <source>
        <dbReference type="Google" id="ProtNLM"/>
    </source>
</evidence>
<keyword evidence="2" id="KW-0812">Transmembrane</keyword>
<dbReference type="STRING" id="89524.SAMN05444370_11218"/>
<reference evidence="3 4" key="1">
    <citation type="submission" date="2016-10" db="EMBL/GenBank/DDBJ databases">
        <authorList>
            <person name="de Groot N.N."/>
        </authorList>
    </citation>
    <scope>NUCLEOTIDE SEQUENCE [LARGE SCALE GENOMIC DNA]</scope>
    <source>
        <strain evidence="3 4">DSM 15345</strain>
    </source>
</reference>
<keyword evidence="4" id="KW-1185">Reference proteome</keyword>
<proteinExistence type="predicted"/>
<keyword evidence="2" id="KW-1133">Transmembrane helix</keyword>
<organism evidence="3 4">
    <name type="scientific">Rubrimonas cliftonensis</name>
    <dbReference type="NCBI Taxonomy" id="89524"/>
    <lineage>
        <taxon>Bacteria</taxon>
        <taxon>Pseudomonadati</taxon>
        <taxon>Pseudomonadota</taxon>
        <taxon>Alphaproteobacteria</taxon>
        <taxon>Rhodobacterales</taxon>
        <taxon>Paracoccaceae</taxon>
        <taxon>Rubrimonas</taxon>
    </lineage>
</organism>
<evidence type="ECO:0000256" key="1">
    <source>
        <dbReference type="SAM" id="Coils"/>
    </source>
</evidence>
<feature type="transmembrane region" description="Helical" evidence="2">
    <location>
        <begin position="372"/>
        <end position="390"/>
    </location>
</feature>
<evidence type="ECO:0000313" key="3">
    <source>
        <dbReference type="EMBL" id="SEA79374.1"/>
    </source>
</evidence>
<evidence type="ECO:0000313" key="4">
    <source>
        <dbReference type="Proteomes" id="UP000198703"/>
    </source>
</evidence>
<sequence length="445" mass="49315">MRIALAAPFRTTLNLDTYVAFSHPEALWELTRAACRTMAAHDGFAARPGRLPRPGEGFLRYRAVAEDREHWYSSPVATVDLTPTQLGDTLARFAAGGALAGSARFVSASVALYDNTMAMLTLEIDAPASALGALDDASMLERALTDLAHDTVTVVSEQIAERFARIMAVNARRRELWPHPEPIVKAPEDFVAFDDIDADVIESSPLRATMLWAHRIYVADAASGEGAAWFARAYPDAAPHGEPFTLGWGNTFLFCPELLPTYLALMRQTQFFYVMFELLAASQLRLLRSVSVREPMRAAARLERKVERLEHLSAELESEYLLFVESLQGPRRAHVAAIMAGFNFEELKAACRIRLDFVERQLRQAERRRAEVYRRLVSFVFIVVGGTQVFQTAQDALAFARDVGDVDPAPGVTDLMRALPVDLTLNVVALCIVAVAAFWAMGRAR</sequence>
<protein>
    <recommendedName>
        <fullName evidence="5">CorA-like Mg2+ transporter protein</fullName>
    </recommendedName>
</protein>
<name>A0A1H4E2U6_9RHOB</name>
<dbReference type="RefSeq" id="WP_093254979.1">
    <property type="nucleotide sequence ID" value="NZ_FNQM01000012.1"/>
</dbReference>
<dbReference type="AlphaFoldDB" id="A0A1H4E2U6"/>
<accession>A0A1H4E2U6</accession>
<dbReference type="EMBL" id="FNQM01000012">
    <property type="protein sequence ID" value="SEA79374.1"/>
    <property type="molecule type" value="Genomic_DNA"/>
</dbReference>
<evidence type="ECO:0000256" key="2">
    <source>
        <dbReference type="SAM" id="Phobius"/>
    </source>
</evidence>
<dbReference type="Proteomes" id="UP000198703">
    <property type="component" value="Unassembled WGS sequence"/>
</dbReference>
<keyword evidence="2" id="KW-0472">Membrane</keyword>
<gene>
    <name evidence="3" type="ORF">SAMN05444370_11218</name>
</gene>